<dbReference type="Pfam" id="PF03414">
    <property type="entry name" value="Glyco_transf_6"/>
    <property type="match status" value="1"/>
</dbReference>
<feature type="binding site" evidence="6">
    <location>
        <begin position="70"/>
        <end position="72"/>
    </location>
    <ligand>
        <name>UDP-N-acetyl-alpha-D-galactosamine</name>
        <dbReference type="ChEBI" id="CHEBI:67138"/>
    </ligand>
</feature>
<gene>
    <name evidence="8" type="ORF">GDO54_016294</name>
</gene>
<evidence type="ECO:0000256" key="6">
    <source>
        <dbReference type="PIRSR" id="PIRSR605076-2"/>
    </source>
</evidence>
<keyword evidence="9" id="KW-1185">Reference proteome</keyword>
<dbReference type="PANTHER" id="PTHR10462">
    <property type="entry name" value="GLYCOSYLTRANSFERASE-RELATED"/>
    <property type="match status" value="1"/>
</dbReference>
<dbReference type="GO" id="GO:0031982">
    <property type="term" value="C:vesicle"/>
    <property type="evidence" value="ECO:0007669"/>
    <property type="project" value="TreeGrafter"/>
</dbReference>
<comment type="cofactor">
    <cofactor evidence="7">
        <name>Mn(2+)</name>
        <dbReference type="ChEBI" id="CHEBI:29035"/>
    </cofactor>
    <text evidence="7">Binds 1 Mn(2+) ion per subunit.</text>
</comment>
<dbReference type="GO" id="GO:0005794">
    <property type="term" value="C:Golgi apparatus"/>
    <property type="evidence" value="ECO:0007669"/>
    <property type="project" value="TreeGrafter"/>
</dbReference>
<evidence type="ECO:0000313" key="9">
    <source>
        <dbReference type="Proteomes" id="UP001181693"/>
    </source>
</evidence>
<evidence type="ECO:0000256" key="5">
    <source>
        <dbReference type="PIRSR" id="PIRSR605076-1"/>
    </source>
</evidence>
<keyword evidence="7" id="KW-0464">Manganese</keyword>
<dbReference type="AlphaFoldDB" id="A0AAV3A7R6"/>
<evidence type="ECO:0000256" key="4">
    <source>
        <dbReference type="ARBA" id="ARBA00022679"/>
    </source>
</evidence>
<proteinExistence type="inferred from homology"/>
<dbReference type="EMBL" id="DYDO01000009">
    <property type="protein sequence ID" value="DBA17993.1"/>
    <property type="molecule type" value="Genomic_DNA"/>
</dbReference>
<dbReference type="PANTHER" id="PTHR10462:SF57">
    <property type="entry name" value="HISTO-BLOOD GROUP ABO SYSTEM TRANSFERASE 2"/>
    <property type="match status" value="1"/>
</dbReference>
<accession>A0AAV3A7R6</accession>
<comment type="caution">
    <text evidence="8">The sequence shown here is derived from an EMBL/GenBank/DDBJ whole genome shotgun (WGS) entry which is preliminary data.</text>
</comment>
<feature type="binding site" evidence="6">
    <location>
        <position position="185"/>
    </location>
    <ligand>
        <name>an alpha-L-fucosyl-(1-&gt;2)-beta-D-galactosyl derivative</name>
        <dbReference type="ChEBI" id="CHEBI:140327"/>
    </ligand>
</feature>
<dbReference type="GO" id="GO:0046872">
    <property type="term" value="F:metal ion binding"/>
    <property type="evidence" value="ECO:0007669"/>
    <property type="project" value="UniProtKB-KW"/>
</dbReference>
<sequence length="211" mass="24581">MVGHNVTYYVFTDKVGDIVKPKMGDGRNLQLHEVTADIRWQDVSMRRMEILTIITKEQLPNKIDYLVCADVDMVFNDHMGVEILSDLFATLHPGLFLAEPQAFTYERRNISAAYIPYGEGDFYYIAALYGGKVEEIHKLSTACQNGIKEDKKKNIEAVWQEESHFNRYLVYNKPTKVLSPEYLWDTRLVNGEFIKKRRFLAVHKNQKEVRN</sequence>
<dbReference type="Gene3D" id="3.90.550.10">
    <property type="entry name" value="Spore Coat Polysaccharide Biosynthesis Protein SpsA, Chain A"/>
    <property type="match status" value="1"/>
</dbReference>
<comment type="similarity">
    <text evidence="2">Belongs to the glycosyltransferase 6 family.</text>
</comment>
<evidence type="ECO:0000256" key="3">
    <source>
        <dbReference type="ARBA" id="ARBA00022676"/>
    </source>
</evidence>
<feature type="binding site" evidence="7">
    <location>
        <position position="72"/>
    </location>
    <ligand>
        <name>Mn(2+)</name>
        <dbReference type="ChEBI" id="CHEBI:29035"/>
    </ligand>
</feature>
<dbReference type="SUPFAM" id="SSF53448">
    <property type="entry name" value="Nucleotide-diphospho-sugar transferases"/>
    <property type="match status" value="1"/>
</dbReference>
<dbReference type="InterPro" id="IPR029044">
    <property type="entry name" value="Nucleotide-diphossugar_trans"/>
</dbReference>
<evidence type="ECO:0000313" key="8">
    <source>
        <dbReference type="EMBL" id="DBA17993.1"/>
    </source>
</evidence>
<dbReference type="GO" id="GO:0005975">
    <property type="term" value="P:carbohydrate metabolic process"/>
    <property type="evidence" value="ECO:0007669"/>
    <property type="project" value="InterPro"/>
</dbReference>
<feature type="binding site" evidence="6">
    <location>
        <position position="92"/>
    </location>
    <ligand>
        <name>an alpha-L-fucosyl-(1-&gt;2)-beta-D-galactosyl derivative</name>
        <dbReference type="ChEBI" id="CHEBI:140327"/>
    </ligand>
</feature>
<organism evidence="8 9">
    <name type="scientific">Pyxicephalus adspersus</name>
    <name type="common">African bullfrog</name>
    <dbReference type="NCBI Taxonomy" id="30357"/>
    <lineage>
        <taxon>Eukaryota</taxon>
        <taxon>Metazoa</taxon>
        <taxon>Chordata</taxon>
        <taxon>Craniata</taxon>
        <taxon>Vertebrata</taxon>
        <taxon>Euteleostomi</taxon>
        <taxon>Amphibia</taxon>
        <taxon>Batrachia</taxon>
        <taxon>Anura</taxon>
        <taxon>Neobatrachia</taxon>
        <taxon>Ranoidea</taxon>
        <taxon>Pyxicephalidae</taxon>
        <taxon>Pyxicephalinae</taxon>
        <taxon>Pyxicephalus</taxon>
    </lineage>
</organism>
<comment type="subcellular location">
    <subcellularLocation>
        <location evidence="1">Membrane</location>
        <topology evidence="1">Single-pass type II membrane protein</topology>
    </subcellularLocation>
</comment>
<feature type="active site" description="Nucleophile" evidence="5">
    <location>
        <position position="162"/>
    </location>
</feature>
<keyword evidence="7" id="KW-0479">Metal-binding</keyword>
<dbReference type="InterPro" id="IPR005076">
    <property type="entry name" value="Glyco_trans_6"/>
</dbReference>
<name>A0AAV3A7R6_PYXAD</name>
<reference evidence="8" key="1">
    <citation type="thesis" date="2020" institute="ProQuest LLC" country="789 East Eisenhower Parkway, Ann Arbor, MI, USA">
        <title>Comparative Genomics and Chromosome Evolution.</title>
        <authorList>
            <person name="Mudd A.B."/>
        </authorList>
    </citation>
    <scope>NUCLEOTIDE SEQUENCE</scope>
    <source>
        <strain evidence="8">1538</strain>
        <tissue evidence="8">Blood</tissue>
    </source>
</reference>
<feature type="binding site" evidence="6">
    <location>
        <position position="104"/>
    </location>
    <ligand>
        <name>an alpha-L-fucosyl-(1-&gt;2)-beta-D-galactosyl derivative</name>
        <dbReference type="ChEBI" id="CHEBI:140327"/>
    </ligand>
</feature>
<evidence type="ECO:0000256" key="7">
    <source>
        <dbReference type="PIRSR" id="PIRSR605076-3"/>
    </source>
</evidence>
<feature type="binding site" evidence="6">
    <location>
        <position position="162"/>
    </location>
    <ligand>
        <name>an alpha-L-fucosyl-(1-&gt;2)-beta-D-galactosyl derivative</name>
        <dbReference type="ChEBI" id="CHEBI:140327"/>
    </ligand>
</feature>
<protein>
    <submittedName>
        <fullName evidence="8">Uncharacterized protein</fullName>
    </submittedName>
</protein>
<keyword evidence="3" id="KW-0328">Glycosyltransferase</keyword>
<evidence type="ECO:0000256" key="1">
    <source>
        <dbReference type="ARBA" id="ARBA00004606"/>
    </source>
</evidence>
<dbReference type="GO" id="GO:0016020">
    <property type="term" value="C:membrane"/>
    <property type="evidence" value="ECO:0007669"/>
    <property type="project" value="UniProtKB-SubCell"/>
</dbReference>
<evidence type="ECO:0000256" key="2">
    <source>
        <dbReference type="ARBA" id="ARBA00010413"/>
    </source>
</evidence>
<feature type="binding site" evidence="7">
    <location>
        <position position="70"/>
    </location>
    <ligand>
        <name>Mn(2+)</name>
        <dbReference type="ChEBI" id="CHEBI:29035"/>
    </ligand>
</feature>
<dbReference type="GO" id="GO:0016758">
    <property type="term" value="F:hexosyltransferase activity"/>
    <property type="evidence" value="ECO:0007669"/>
    <property type="project" value="InterPro"/>
</dbReference>
<keyword evidence="4" id="KW-0808">Transferase</keyword>
<dbReference type="Proteomes" id="UP001181693">
    <property type="component" value="Unassembled WGS sequence"/>
</dbReference>